<dbReference type="PANTHER" id="PTHR42958">
    <property type="entry name" value="HYDROGENASE-2 LARGE CHAIN"/>
    <property type="match status" value="1"/>
</dbReference>
<dbReference type="SUPFAM" id="SSF56762">
    <property type="entry name" value="HydB/Nqo4-like"/>
    <property type="match status" value="1"/>
</dbReference>
<dbReference type="RefSeq" id="WP_188745095.1">
    <property type="nucleotide sequence ID" value="NZ_BMIJ01000001.1"/>
</dbReference>
<dbReference type="Proteomes" id="UP000629025">
    <property type="component" value="Unassembled WGS sequence"/>
</dbReference>
<dbReference type="EMBL" id="BMIJ01000001">
    <property type="protein sequence ID" value="GGB78694.1"/>
    <property type="molecule type" value="Genomic_DNA"/>
</dbReference>
<dbReference type="Gene3D" id="1.10.645.10">
    <property type="entry name" value="Cytochrome-c3 Hydrogenase, chain B"/>
    <property type="match status" value="2"/>
</dbReference>
<evidence type="ECO:0000313" key="2">
    <source>
        <dbReference type="Proteomes" id="UP000629025"/>
    </source>
</evidence>
<dbReference type="InterPro" id="IPR050867">
    <property type="entry name" value="NiFe/NiFeSe_hydrgnase_LSU"/>
</dbReference>
<reference evidence="2" key="1">
    <citation type="journal article" date="2019" name="Int. J. Syst. Evol. Microbiol.">
        <title>The Global Catalogue of Microorganisms (GCM) 10K type strain sequencing project: providing services to taxonomists for standard genome sequencing and annotation.</title>
        <authorList>
            <consortium name="The Broad Institute Genomics Platform"/>
            <consortium name="The Broad Institute Genome Sequencing Center for Infectious Disease"/>
            <person name="Wu L."/>
            <person name="Ma J."/>
        </authorList>
    </citation>
    <scope>NUCLEOTIDE SEQUENCE [LARGE SCALE GENOMIC DNA]</scope>
    <source>
        <strain evidence="2">CGMCC 1.15341</strain>
    </source>
</reference>
<dbReference type="PANTHER" id="PTHR42958:SF4">
    <property type="entry name" value="HYDROGENASE EXPRESSION_FORMATION PROTEIN HUPK"/>
    <property type="match status" value="1"/>
</dbReference>
<sequence length="353" mass="38656">MHPLSAGRLQVALTYQQINGQGRIAGVELELTRPVNAICQLLKGQTPEAALAMIGALFSICRHAHQVAGARALEQARAEPVAQEESRRRVRVVAAERVRESLLRLLQDWRYPGTTDAELRDGIRLGQRVLARLQASLDRPCADVEAAIAGLQHWWRLIRRTPAEERHWLETRVRCWQGIELGGAVPVLTPTLTDPLICALERERGGEFCTAPLLEDVCRHSGPAAAAASVSAADQVIGLALRALLDQVDAAFAQLAEPSPESPPGHNRSGNGVGYGWAMTARGWLLHRVELDGERVGRWQILAPTDWNFHTDGIVLQRLMGVKIERSRAQALAQDLILSIDPCVGFGVTLQDA</sequence>
<name>A0ABQ1JYQ1_9GAMM</name>
<organism evidence="1 2">
    <name type="scientific">Marinobacterium zhoushanense</name>
    <dbReference type="NCBI Taxonomy" id="1679163"/>
    <lineage>
        <taxon>Bacteria</taxon>
        <taxon>Pseudomonadati</taxon>
        <taxon>Pseudomonadota</taxon>
        <taxon>Gammaproteobacteria</taxon>
        <taxon>Oceanospirillales</taxon>
        <taxon>Oceanospirillaceae</taxon>
        <taxon>Marinobacterium</taxon>
    </lineage>
</organism>
<proteinExistence type="predicted"/>
<dbReference type="Pfam" id="PF00374">
    <property type="entry name" value="NiFeSe_Hases"/>
    <property type="match status" value="1"/>
</dbReference>
<dbReference type="InterPro" id="IPR001501">
    <property type="entry name" value="Ni-dep_hyd_lsu"/>
</dbReference>
<comment type="caution">
    <text evidence="1">The sequence shown here is derived from an EMBL/GenBank/DDBJ whole genome shotgun (WGS) entry which is preliminary data.</text>
</comment>
<evidence type="ECO:0000313" key="1">
    <source>
        <dbReference type="EMBL" id="GGB78694.1"/>
    </source>
</evidence>
<dbReference type="InterPro" id="IPR029014">
    <property type="entry name" value="NiFe-Hase_large"/>
</dbReference>
<keyword evidence="2" id="KW-1185">Reference proteome</keyword>
<gene>
    <name evidence="1" type="primary">hupK</name>
    <name evidence="1" type="ORF">GCM10011352_00370</name>
</gene>
<accession>A0ABQ1JYQ1</accession>
<protein>
    <submittedName>
        <fullName evidence="1">Hydrogenase expression/formation protein HupK</fullName>
    </submittedName>
</protein>